<dbReference type="InterPro" id="IPR025736">
    <property type="entry name" value="PucR_C-HTH_dom"/>
</dbReference>
<evidence type="ECO:0000256" key="3">
    <source>
        <dbReference type="SAM" id="MobiDB-lite"/>
    </source>
</evidence>
<reference evidence="6 7" key="1">
    <citation type="submission" date="2018-04" db="EMBL/GenBank/DDBJ databases">
        <title>Novel actinobacteria from marine sediment.</title>
        <authorList>
            <person name="Ng Z.Y."/>
            <person name="Tan G.Y.A."/>
        </authorList>
    </citation>
    <scope>NUCLEOTIDE SEQUENCE [LARGE SCALE GENOMIC DNA]</scope>
    <source>
        <strain evidence="6 7">TPS81</strain>
    </source>
</reference>
<proteinExistence type="inferred from homology"/>
<gene>
    <name evidence="6" type="ORF">DEF24_11830</name>
</gene>
<evidence type="ECO:0000256" key="2">
    <source>
        <dbReference type="SAM" id="Coils"/>
    </source>
</evidence>
<dbReference type="Pfam" id="PF17853">
    <property type="entry name" value="GGDEF_2"/>
    <property type="match status" value="1"/>
</dbReference>
<dbReference type="PANTHER" id="PTHR33744:SF1">
    <property type="entry name" value="DNA-BINDING TRANSCRIPTIONAL ACTIVATOR ADER"/>
    <property type="match status" value="1"/>
</dbReference>
<dbReference type="Proteomes" id="UP000253318">
    <property type="component" value="Unassembled WGS sequence"/>
</dbReference>
<name>A0A368T611_9ACTN</name>
<comment type="similarity">
    <text evidence="1">Belongs to the CdaR family.</text>
</comment>
<evidence type="ECO:0000259" key="4">
    <source>
        <dbReference type="Pfam" id="PF13556"/>
    </source>
</evidence>
<evidence type="ECO:0000259" key="5">
    <source>
        <dbReference type="Pfam" id="PF17853"/>
    </source>
</evidence>
<dbReference type="AlphaFoldDB" id="A0A368T611"/>
<keyword evidence="7" id="KW-1185">Reference proteome</keyword>
<evidence type="ECO:0000313" key="6">
    <source>
        <dbReference type="EMBL" id="RCV58873.1"/>
    </source>
</evidence>
<feature type="coiled-coil region" evidence="2">
    <location>
        <begin position="154"/>
        <end position="202"/>
    </location>
</feature>
<accession>A0A368T611</accession>
<protein>
    <submittedName>
        <fullName evidence="6">Transcriptional regulator</fullName>
    </submittedName>
</protein>
<dbReference type="EMBL" id="QEIN01000079">
    <property type="protein sequence ID" value="RCV58873.1"/>
    <property type="molecule type" value="Genomic_DNA"/>
</dbReference>
<dbReference type="Gene3D" id="1.10.10.2840">
    <property type="entry name" value="PucR C-terminal helix-turn-helix domain"/>
    <property type="match status" value="1"/>
</dbReference>
<feature type="domain" description="PucR C-terminal helix-turn-helix" evidence="4">
    <location>
        <begin position="505"/>
        <end position="563"/>
    </location>
</feature>
<evidence type="ECO:0000256" key="1">
    <source>
        <dbReference type="ARBA" id="ARBA00006754"/>
    </source>
</evidence>
<dbReference type="InterPro" id="IPR041522">
    <property type="entry name" value="CdaR_GGDEF"/>
</dbReference>
<dbReference type="OrthoDB" id="3170447at2"/>
<dbReference type="RefSeq" id="WP_114398848.1">
    <property type="nucleotide sequence ID" value="NZ_QEIM01000093.1"/>
</dbReference>
<dbReference type="InterPro" id="IPR051448">
    <property type="entry name" value="CdaR-like_regulators"/>
</dbReference>
<feature type="region of interest" description="Disordered" evidence="3">
    <location>
        <begin position="242"/>
        <end position="267"/>
    </location>
</feature>
<keyword evidence="2" id="KW-0175">Coiled coil</keyword>
<evidence type="ECO:0000313" key="7">
    <source>
        <dbReference type="Proteomes" id="UP000253318"/>
    </source>
</evidence>
<organism evidence="6 7">
    <name type="scientific">Marinitenerispora sediminis</name>
    <dbReference type="NCBI Taxonomy" id="1931232"/>
    <lineage>
        <taxon>Bacteria</taxon>
        <taxon>Bacillati</taxon>
        <taxon>Actinomycetota</taxon>
        <taxon>Actinomycetes</taxon>
        <taxon>Streptosporangiales</taxon>
        <taxon>Nocardiopsidaceae</taxon>
        <taxon>Marinitenerispora</taxon>
    </lineage>
</organism>
<feature type="domain" description="CdaR GGDEF-like" evidence="5">
    <location>
        <begin position="345"/>
        <end position="454"/>
    </location>
</feature>
<dbReference type="InterPro" id="IPR042070">
    <property type="entry name" value="PucR_C-HTH_sf"/>
</dbReference>
<dbReference type="Pfam" id="PF13556">
    <property type="entry name" value="HTH_30"/>
    <property type="match status" value="1"/>
</dbReference>
<comment type="caution">
    <text evidence="6">The sequence shown here is derived from an EMBL/GenBank/DDBJ whole genome shotgun (WGS) entry which is preliminary data.</text>
</comment>
<sequence>MGGTPARSVGPVAAPREPEPVVHHLLARSALLLTERDEEDILRFAAGAVADLGPFRAEVCYLVRDRRLVRCEADVPGRPPDARVDAEVAALDGRGGEIPLPGAPWCRAFALPGPHGNRGYLVVSAAGPPSGREVLLLDALARAVAAALAAAGTLRAERGRAAGLRRRVAAYQAENDRLRRAVEEAESERRGLAARVAALERERSMRDRLLNAAAGEGETGIARVLHRLTRLPVVVEDRFGRPRATAGSAGPGPRPAGDRGEAVRRAARQRRVVRDGDRLIALVQPRGEVLGVLALFDPERRAGADEEGALECAASVLAWELVRLRDLAEAESRLRRELVDDLVSGTAADSVRDRAAAAGHDLRGPHRVAVLRPAGPADGDAVRRAGHAAESTGVPALVAACDGLVVAVAAESPEAASFHAALAADLGPVGVGGRCPVPERLPRSFEEARLALDVRASSPEPRGVTAFDDLGVYRILGARDGEVARFMTEWLAPLLDYDRRHGSDLVRTLARYLDCGGSYDRTASALVVHRSTLRYRLRRIREITGYDLADPDQRLNLHVATRIWNVRGGVGPAAASEGRPPPVGP</sequence>
<dbReference type="PANTHER" id="PTHR33744">
    <property type="entry name" value="CARBOHYDRATE DIACID REGULATOR"/>
    <property type="match status" value="1"/>
</dbReference>